<comment type="caution">
    <text evidence="6">Lacks conserved residue(s) required for the propagation of feature annotation.</text>
</comment>
<dbReference type="InterPro" id="IPR013032">
    <property type="entry name" value="EGF-like_CS"/>
</dbReference>
<proteinExistence type="predicted"/>
<dbReference type="Pfam" id="PF12661">
    <property type="entry name" value="hEGF"/>
    <property type="match status" value="1"/>
</dbReference>
<dbReference type="AlphaFoldDB" id="A0A3M7T713"/>
<feature type="disulfide bond" evidence="6">
    <location>
        <begin position="426"/>
        <end position="435"/>
    </location>
</feature>
<feature type="disulfide bond" evidence="6">
    <location>
        <begin position="560"/>
        <end position="569"/>
    </location>
</feature>
<accession>A0A3M7T713</accession>
<feature type="disulfide bond" evidence="6">
    <location>
        <begin position="185"/>
        <end position="194"/>
    </location>
</feature>
<feature type="disulfide bond" evidence="6">
    <location>
        <begin position="104"/>
        <end position="113"/>
    </location>
</feature>
<feature type="domain" description="EGF-like" evidence="7">
    <location>
        <begin position="571"/>
        <end position="609"/>
    </location>
</feature>
<keyword evidence="3" id="KW-0677">Repeat</keyword>
<evidence type="ECO:0000256" key="2">
    <source>
        <dbReference type="ARBA" id="ARBA00022729"/>
    </source>
</evidence>
<dbReference type="EMBL" id="REGN01000173">
    <property type="protein sequence ID" value="RNA43844.1"/>
    <property type="molecule type" value="Genomic_DNA"/>
</dbReference>
<feature type="disulfide bond" evidence="6">
    <location>
        <begin position="261"/>
        <end position="270"/>
    </location>
</feature>
<organism evidence="8 9">
    <name type="scientific">Brachionus plicatilis</name>
    <name type="common">Marine rotifer</name>
    <name type="synonym">Brachionus muelleri</name>
    <dbReference type="NCBI Taxonomy" id="10195"/>
    <lineage>
        <taxon>Eukaryota</taxon>
        <taxon>Metazoa</taxon>
        <taxon>Spiralia</taxon>
        <taxon>Gnathifera</taxon>
        <taxon>Rotifera</taxon>
        <taxon>Eurotatoria</taxon>
        <taxon>Monogononta</taxon>
        <taxon>Pseudotrocha</taxon>
        <taxon>Ploima</taxon>
        <taxon>Brachionidae</taxon>
        <taxon>Brachionus</taxon>
    </lineage>
</organism>
<reference evidence="8 9" key="1">
    <citation type="journal article" date="2018" name="Sci. Rep.">
        <title>Genomic signatures of local adaptation to the degree of environmental predictability in rotifers.</title>
        <authorList>
            <person name="Franch-Gras L."/>
            <person name="Hahn C."/>
            <person name="Garcia-Roger E.M."/>
            <person name="Carmona M.J."/>
            <person name="Serra M."/>
            <person name="Gomez A."/>
        </authorList>
    </citation>
    <scope>NUCLEOTIDE SEQUENCE [LARGE SCALE GENOMIC DNA]</scope>
    <source>
        <strain evidence="8">HYR1</strain>
    </source>
</reference>
<feature type="disulfide bond" evidence="6">
    <location>
        <begin position="366"/>
        <end position="376"/>
    </location>
</feature>
<feature type="disulfide bond" evidence="6">
    <location>
        <begin position="277"/>
        <end position="287"/>
    </location>
</feature>
<dbReference type="FunFam" id="2.10.25.10:FF:000173">
    <property type="entry name" value="Neurogenic locus notch protein 2"/>
    <property type="match status" value="1"/>
</dbReference>
<dbReference type="GO" id="GO:0007157">
    <property type="term" value="P:heterophilic cell-cell adhesion via plasma membrane cell adhesion molecules"/>
    <property type="evidence" value="ECO:0007669"/>
    <property type="project" value="TreeGrafter"/>
</dbReference>
<feature type="domain" description="EGF-like" evidence="7">
    <location>
        <begin position="439"/>
        <end position="478"/>
    </location>
</feature>
<evidence type="ECO:0000256" key="3">
    <source>
        <dbReference type="ARBA" id="ARBA00022737"/>
    </source>
</evidence>
<feature type="disulfide bond" evidence="6">
    <location>
        <begin position="653"/>
        <end position="662"/>
    </location>
</feature>
<feature type="disulfide bond" evidence="6">
    <location>
        <begin position="346"/>
        <end position="355"/>
    </location>
</feature>
<protein>
    <submittedName>
        <fullName evidence="8">Neurogenic locus notch 2-like protein</fullName>
    </submittedName>
</protein>
<evidence type="ECO:0000256" key="4">
    <source>
        <dbReference type="ARBA" id="ARBA00023157"/>
    </source>
</evidence>
<feature type="domain" description="EGF-like" evidence="7">
    <location>
        <begin position="42"/>
        <end position="78"/>
    </location>
</feature>
<evidence type="ECO:0000259" key="7">
    <source>
        <dbReference type="PROSITE" id="PS50026"/>
    </source>
</evidence>
<evidence type="ECO:0000256" key="1">
    <source>
        <dbReference type="ARBA" id="ARBA00022536"/>
    </source>
</evidence>
<feature type="disulfide bond" evidence="6">
    <location>
        <begin position="143"/>
        <end position="152"/>
    </location>
</feature>
<dbReference type="GO" id="GO:0005509">
    <property type="term" value="F:calcium ion binding"/>
    <property type="evidence" value="ECO:0007669"/>
    <property type="project" value="InterPro"/>
</dbReference>
<dbReference type="PROSITE" id="PS01186">
    <property type="entry name" value="EGF_2"/>
    <property type="match status" value="8"/>
</dbReference>
<feature type="disulfide bond" evidence="6">
    <location>
        <begin position="120"/>
        <end position="130"/>
    </location>
</feature>
<dbReference type="FunFam" id="2.10.25.10:FF:000066">
    <property type="entry name" value="FAT atypical cadherin 4"/>
    <property type="match status" value="1"/>
</dbReference>
<feature type="domain" description="EGF-like" evidence="7">
    <location>
        <begin position="80"/>
        <end position="114"/>
    </location>
</feature>
<feature type="non-terminal residue" evidence="8">
    <location>
        <position position="1"/>
    </location>
</feature>
<dbReference type="Pfam" id="PF00008">
    <property type="entry name" value="EGF"/>
    <property type="match status" value="6"/>
</dbReference>
<dbReference type="STRING" id="10195.A0A3M7T713"/>
<feature type="domain" description="EGF-like" evidence="7">
    <location>
        <begin position="398"/>
        <end position="436"/>
    </location>
</feature>
<dbReference type="OrthoDB" id="9972657at2759"/>
<feature type="domain" description="EGF-like" evidence="7">
    <location>
        <begin position="116"/>
        <end position="153"/>
    </location>
</feature>
<feature type="disulfide bond" evidence="6">
    <location>
        <begin position="387"/>
        <end position="396"/>
    </location>
</feature>
<feature type="domain" description="EGF-like" evidence="7">
    <location>
        <begin position="157"/>
        <end position="195"/>
    </location>
</feature>
<dbReference type="InterPro" id="IPR051022">
    <property type="entry name" value="Notch_Cell-Fate_Det"/>
</dbReference>
<dbReference type="GO" id="GO:0045197">
    <property type="term" value="P:establishment or maintenance of epithelial cell apical/basal polarity"/>
    <property type="evidence" value="ECO:0007669"/>
    <property type="project" value="TreeGrafter"/>
</dbReference>
<feature type="domain" description="EGF-like" evidence="7">
    <location>
        <begin position="621"/>
        <end position="663"/>
    </location>
</feature>
<dbReference type="PANTHER" id="PTHR24049">
    <property type="entry name" value="CRUMBS FAMILY MEMBER"/>
    <property type="match status" value="1"/>
</dbReference>
<evidence type="ECO:0000256" key="5">
    <source>
        <dbReference type="ARBA" id="ARBA00023180"/>
    </source>
</evidence>
<feature type="disulfide bond" evidence="6">
    <location>
        <begin position="68"/>
        <end position="77"/>
    </location>
</feature>
<feature type="domain" description="EGF-like" evidence="7">
    <location>
        <begin position="273"/>
        <end position="309"/>
    </location>
</feature>
<dbReference type="SMART" id="SM00181">
    <property type="entry name" value="EGF"/>
    <property type="match status" value="14"/>
</dbReference>
<feature type="domain" description="EGF-like" evidence="7">
    <location>
        <begin position="232"/>
        <end position="271"/>
    </location>
</feature>
<dbReference type="GO" id="GO:0005886">
    <property type="term" value="C:plasma membrane"/>
    <property type="evidence" value="ECO:0007669"/>
    <property type="project" value="TreeGrafter"/>
</dbReference>
<feature type="non-terminal residue" evidence="8">
    <location>
        <position position="734"/>
    </location>
</feature>
<evidence type="ECO:0000256" key="6">
    <source>
        <dbReference type="PROSITE-ProRule" id="PRU00076"/>
    </source>
</evidence>
<keyword evidence="5" id="KW-0325">Glycoprotein</keyword>
<dbReference type="PROSITE" id="PS00022">
    <property type="entry name" value="EGF_1"/>
    <property type="match status" value="12"/>
</dbReference>
<dbReference type="FunFam" id="2.10.25.10:FF:000012">
    <property type="entry name" value="Delta-like protein"/>
    <property type="match status" value="1"/>
</dbReference>
<feature type="domain" description="EGF-like" evidence="7">
    <location>
        <begin position="317"/>
        <end position="356"/>
    </location>
</feature>
<feature type="disulfide bond" evidence="6">
    <location>
        <begin position="599"/>
        <end position="608"/>
    </location>
</feature>
<feature type="disulfide bond" evidence="6">
    <location>
        <begin position="468"/>
        <end position="477"/>
    </location>
</feature>
<dbReference type="SUPFAM" id="SSF57196">
    <property type="entry name" value="EGF/Laminin"/>
    <property type="match status" value="13"/>
</dbReference>
<name>A0A3M7T713_BRAPC</name>
<feature type="domain" description="EGF-like" evidence="7">
    <location>
        <begin position="362"/>
        <end position="397"/>
    </location>
</feature>
<dbReference type="InterPro" id="IPR001881">
    <property type="entry name" value="EGF-like_Ca-bd_dom"/>
</dbReference>
<feature type="disulfide bond" evidence="6">
    <location>
        <begin position="299"/>
        <end position="308"/>
    </location>
</feature>
<gene>
    <name evidence="8" type="ORF">BpHYR1_026100</name>
</gene>
<dbReference type="CDD" id="cd00054">
    <property type="entry name" value="EGF_CA"/>
    <property type="match status" value="4"/>
</dbReference>
<dbReference type="Proteomes" id="UP000276133">
    <property type="component" value="Unassembled WGS sequence"/>
</dbReference>
<dbReference type="SMART" id="SM00179">
    <property type="entry name" value="EGF_CA"/>
    <property type="match status" value="11"/>
</dbReference>
<comment type="caution">
    <text evidence="8">The sequence shown here is derived from an EMBL/GenBank/DDBJ whole genome shotgun (WGS) entry which is preliminary data.</text>
</comment>
<keyword evidence="9" id="KW-1185">Reference proteome</keyword>
<sequence length="734" mass="82574">LVLFRSSVANVNSNGFRAYYDFIDNNGEIIFSTNAASSTHSSIDPCEQNPCLNNGKCDKMDFGFKCFCQRGWTGKRCEARLSKCSEIKCQNNGICLENLDECLCKPEFTGERCEKRIEPCESNPCLKGICVNLAENMGYKCYCLSNYTGPRCDIMLTKKYCKANLCLNNGKCIESPHLEGFVCKCPVNYFGIFCEKNICSKDNVCGTGQCLLKEEGGYYCKCRDGTTGDSCKSHPCSTGICGQHGTCEQVNSFGKDYLCKCAPGFTGLHCETKLNTCFSDPCVNGKCFEQNDYDFECKCDFGFVGKKCDIPFFSNLTQSVCNSNPCINNGICFEKRNSVSEYICFCPPGFIGLHCEIAVQLDDNICKEGLCKHGKCILSNESQVCQCDRNWHGSRCDQFDPCSNPNPCKNKGKCLLRPNDQYICSCSNGFSGQNCEISPKIKCLNGLCLNGGTCIPDRKNRIGFRCLCSPNFVGPNCMYNINSCASNPCADNQICKNKGYTYECHGFFKRTSMSLSTRSTFANLILLPKSKTTRSLCAQNPCQNNATCSQISKSIYQCTCRHGYTGQFCQYLDECMLNRNMCKNNGKCYMNDGRAECECRPGFQKPHCDRLIDMFKFRPFNNTFCEINVCQNGGKCVHSDLYNNKVFGMKCLCETGYSGFFCEIEMRSPKIKNYYKSRHVPHVCQSTFNQTLDLPLRMVKLPYSNSSYYIIQSDLVWYINEGSIENDVQKWPVR</sequence>
<keyword evidence="2" id="KW-0732">Signal</keyword>
<evidence type="ECO:0000313" key="8">
    <source>
        <dbReference type="EMBL" id="RNA43844.1"/>
    </source>
</evidence>
<evidence type="ECO:0000313" key="9">
    <source>
        <dbReference type="Proteomes" id="UP000276133"/>
    </source>
</evidence>
<dbReference type="GO" id="GO:0032991">
    <property type="term" value="C:protein-containing complex"/>
    <property type="evidence" value="ECO:0007669"/>
    <property type="project" value="TreeGrafter"/>
</dbReference>
<dbReference type="Gene3D" id="2.10.25.10">
    <property type="entry name" value="Laminin"/>
    <property type="match status" value="12"/>
</dbReference>
<dbReference type="InterPro" id="IPR000742">
    <property type="entry name" value="EGF"/>
</dbReference>
<keyword evidence="4 6" id="KW-1015">Disulfide bond</keyword>
<feature type="domain" description="EGF-like" evidence="7">
    <location>
        <begin position="533"/>
        <end position="570"/>
    </location>
</feature>
<keyword evidence="1 6" id="KW-0245">EGF-like domain</keyword>
<feature type="disulfide bond" evidence="6">
    <location>
        <begin position="166"/>
        <end position="183"/>
    </location>
</feature>
<dbReference type="PROSITE" id="PS50026">
    <property type="entry name" value="EGF_3"/>
    <property type="match status" value="13"/>
</dbReference>